<comment type="caution">
    <text evidence="2">The sequence shown here is derived from an EMBL/GenBank/DDBJ whole genome shotgun (WGS) entry which is preliminary data.</text>
</comment>
<dbReference type="AlphaFoldDB" id="A0AA41UBP1"/>
<dbReference type="RefSeq" id="WP_281734626.1">
    <property type="nucleotide sequence ID" value="NZ_JAKETQ010000001.1"/>
</dbReference>
<sequence>MRPSVSSANVVFRDIVFNCLLVFLLITAILIAHVHPKPEEETGAIDQPGQMYVELVWPSTNNVDVDLMIKDPNDEVTFFRNSATRAFNLVRDDRGLLNDTTGVNFEHAFSRAVPDGWYVVNAYVYALNDGQLPVEVNLIVNMKDFKTVNGPSEQALSQKVVLDAVQVEKTLARFLVVEGKVDPTSISNYQENIMPKLEFTVRGGR</sequence>
<evidence type="ECO:0000313" key="3">
    <source>
        <dbReference type="Proteomes" id="UP001156140"/>
    </source>
</evidence>
<organism evidence="2 3">
    <name type="scientific">Paradevosia shaoguanensis</name>
    <dbReference type="NCBI Taxonomy" id="1335043"/>
    <lineage>
        <taxon>Bacteria</taxon>
        <taxon>Pseudomonadati</taxon>
        <taxon>Pseudomonadota</taxon>
        <taxon>Alphaproteobacteria</taxon>
        <taxon>Hyphomicrobiales</taxon>
        <taxon>Devosiaceae</taxon>
        <taxon>Paradevosia</taxon>
    </lineage>
</organism>
<evidence type="ECO:0000256" key="1">
    <source>
        <dbReference type="SAM" id="Phobius"/>
    </source>
</evidence>
<keyword evidence="3" id="KW-1185">Reference proteome</keyword>
<keyword evidence="1" id="KW-0472">Membrane</keyword>
<keyword evidence="1" id="KW-0812">Transmembrane</keyword>
<dbReference type="EMBL" id="JALAZD010000001">
    <property type="protein sequence ID" value="MCI0125384.1"/>
    <property type="molecule type" value="Genomic_DNA"/>
</dbReference>
<accession>A0AA41UBP1</accession>
<proteinExistence type="predicted"/>
<evidence type="ECO:0000313" key="2">
    <source>
        <dbReference type="EMBL" id="MCI0125384.1"/>
    </source>
</evidence>
<protein>
    <submittedName>
        <fullName evidence="2">Uncharacterized protein</fullName>
    </submittedName>
</protein>
<dbReference type="Proteomes" id="UP001156140">
    <property type="component" value="Unassembled WGS sequence"/>
</dbReference>
<gene>
    <name evidence="2" type="ORF">ML536_00935</name>
</gene>
<name>A0AA41UBP1_9HYPH</name>
<reference evidence="2" key="1">
    <citation type="submission" date="2022-03" db="EMBL/GenBank/DDBJ databases">
        <title>The complete genome sequence of a Methyloterrigena soli.</title>
        <authorList>
            <person name="Zi Z."/>
        </authorList>
    </citation>
    <scope>NUCLEOTIDE SEQUENCE</scope>
    <source>
        <strain evidence="2">M48</strain>
    </source>
</reference>
<keyword evidence="1" id="KW-1133">Transmembrane helix</keyword>
<feature type="transmembrane region" description="Helical" evidence="1">
    <location>
        <begin position="15"/>
        <end position="34"/>
    </location>
</feature>